<keyword evidence="4" id="KW-0719">Serine esterase</keyword>
<evidence type="ECO:0000256" key="10">
    <source>
        <dbReference type="SAM" id="MobiDB-lite"/>
    </source>
</evidence>
<dbReference type="GO" id="GO:0006631">
    <property type="term" value="P:fatty acid metabolic process"/>
    <property type="evidence" value="ECO:0007669"/>
    <property type="project" value="UniProtKB-KW"/>
</dbReference>
<feature type="transmembrane region" description="Helical" evidence="11">
    <location>
        <begin position="155"/>
        <end position="176"/>
    </location>
</feature>
<evidence type="ECO:0000256" key="1">
    <source>
        <dbReference type="ARBA" id="ARBA00006499"/>
    </source>
</evidence>
<protein>
    <recommendedName>
        <fullName evidence="3">Acyl-protein thioesterase 1</fullName>
        <ecNumber evidence="2">3.1.2.22</ecNumber>
    </recommendedName>
    <alternativeName>
        <fullName evidence="8">Palmitoyl-protein hydrolase</fullName>
    </alternativeName>
</protein>
<dbReference type="AlphaFoldDB" id="A0A0K3CK30"/>
<keyword evidence="11" id="KW-0472">Membrane</keyword>
<evidence type="ECO:0000259" key="12">
    <source>
        <dbReference type="Pfam" id="PF02230"/>
    </source>
</evidence>
<feature type="region of interest" description="Disordered" evidence="10">
    <location>
        <begin position="182"/>
        <end position="220"/>
    </location>
</feature>
<evidence type="ECO:0000256" key="11">
    <source>
        <dbReference type="SAM" id="Phobius"/>
    </source>
</evidence>
<evidence type="ECO:0000313" key="13">
    <source>
        <dbReference type="EMBL" id="CTR09283.1"/>
    </source>
</evidence>
<evidence type="ECO:0000256" key="5">
    <source>
        <dbReference type="ARBA" id="ARBA00022801"/>
    </source>
</evidence>
<feature type="domain" description="Phospholipase/carboxylesterase/thioesterase" evidence="12">
    <location>
        <begin position="376"/>
        <end position="466"/>
    </location>
</feature>
<evidence type="ECO:0000313" key="14">
    <source>
        <dbReference type="Proteomes" id="UP000199069"/>
    </source>
</evidence>
<name>A0A0K3CK30_RHOTO</name>
<dbReference type="SUPFAM" id="SSF53474">
    <property type="entry name" value="alpha/beta-Hydrolases"/>
    <property type="match status" value="1"/>
</dbReference>
<sequence length="540" mass="60649">MRRASWVNRLVDDSSTFPGDSSVLHPSIPPDAIPSTVLDVSSRGRLDVPPERIPMRRRNSAAFVPASTPEITAEPFSFRRSLPHTSLSIARDAHDQSTTQNGGRPRSPTKSTFRDPLISLTPSDLRRPSFATAGAATSPPHRTRAQTPWKPLLRALRLACIALLGLFLLFRLVSFLRPSLDDELPSSSSDSHRRRPPFSKSRSPSPRPPPSRSSPSDRLTLHPTELEYWQNRRQEWFWRRPAREKGEELEVVVREQKEGVEHEATVIYLTGLGQTPDDALLPDVASRSHPSVRWVIPIAPKIPITVSNQTLRPAWYDIRRFPYDPVADRDHERLFTSARGVNEVIRKERGRMIRSLRARGGGSAHAKDEEGEDAEIGTEQEKDWASKRIVVTGFSQGGVLALLVALTHERMLGGAMVLSGYLPVREDMSRLVYDLDRRELPIFWGHGEADVDVTYSDAVLSAALLSPLSLTRSVRTRNLPATSLYYLDPSTRLNLTNTQFRSYPGLAHASNEREVRDVGRWLRGVLPREGGRGESLPRWD</sequence>
<dbReference type="Proteomes" id="UP000199069">
    <property type="component" value="Unassembled WGS sequence"/>
</dbReference>
<comment type="catalytic activity">
    <reaction evidence="9">
        <text>S-hexadecanoyl-L-cysteinyl-[protein] + H2O = L-cysteinyl-[protein] + hexadecanoate + H(+)</text>
        <dbReference type="Rhea" id="RHEA:19233"/>
        <dbReference type="Rhea" id="RHEA-COMP:10131"/>
        <dbReference type="Rhea" id="RHEA-COMP:11032"/>
        <dbReference type="ChEBI" id="CHEBI:7896"/>
        <dbReference type="ChEBI" id="CHEBI:15377"/>
        <dbReference type="ChEBI" id="CHEBI:15378"/>
        <dbReference type="ChEBI" id="CHEBI:29950"/>
        <dbReference type="ChEBI" id="CHEBI:74151"/>
        <dbReference type="EC" id="3.1.2.22"/>
    </reaction>
</comment>
<dbReference type="EMBL" id="CWKI01000009">
    <property type="protein sequence ID" value="CTR09283.1"/>
    <property type="molecule type" value="Genomic_DNA"/>
</dbReference>
<dbReference type="InterPro" id="IPR003140">
    <property type="entry name" value="PLipase/COase/thioEstase"/>
</dbReference>
<evidence type="ECO:0000256" key="3">
    <source>
        <dbReference type="ARBA" id="ARBA00014923"/>
    </source>
</evidence>
<keyword evidence="6" id="KW-0276">Fatty acid metabolism</keyword>
<feature type="domain" description="Phospholipase/carboxylesterase/thioesterase" evidence="12">
    <location>
        <begin position="258"/>
        <end position="350"/>
    </location>
</feature>
<evidence type="ECO:0000256" key="9">
    <source>
        <dbReference type="ARBA" id="ARBA00047337"/>
    </source>
</evidence>
<keyword evidence="11" id="KW-1133">Transmembrane helix</keyword>
<comment type="similarity">
    <text evidence="1">Belongs to the AB hydrolase superfamily. AB hydrolase 2 family.</text>
</comment>
<feature type="region of interest" description="Disordered" evidence="10">
    <location>
        <begin position="89"/>
        <end position="146"/>
    </location>
</feature>
<dbReference type="PANTHER" id="PTHR10655:SF17">
    <property type="entry name" value="LYSOPHOSPHOLIPASE-LIKE PROTEIN 1"/>
    <property type="match status" value="1"/>
</dbReference>
<dbReference type="InterPro" id="IPR050565">
    <property type="entry name" value="LYPA1-2/EST-like"/>
</dbReference>
<dbReference type="InterPro" id="IPR029058">
    <property type="entry name" value="AB_hydrolase_fold"/>
</dbReference>
<gene>
    <name evidence="13" type="primary">FGENESH: predicted gene_9.490</name>
    <name evidence="13" type="ORF">BN2166_0051440</name>
</gene>
<accession>A0A0K3CK30</accession>
<evidence type="ECO:0000256" key="2">
    <source>
        <dbReference type="ARBA" id="ARBA00012423"/>
    </source>
</evidence>
<feature type="region of interest" description="Disordered" evidence="10">
    <location>
        <begin position="358"/>
        <end position="380"/>
    </location>
</feature>
<evidence type="ECO:0000256" key="7">
    <source>
        <dbReference type="ARBA" id="ARBA00029392"/>
    </source>
</evidence>
<dbReference type="EC" id="3.1.2.22" evidence="2"/>
<comment type="function">
    <text evidence="7">Hydrolyzes fatty acids from S-acylated cysteine residues in proteins with a strong preference for palmitoylated G-alpha proteins over other acyl substrates. Mediates the deacylation of G-alpha proteins such as GPA1 in vivo, but has weak or no activity toward palmitoylated Ras proteins. Has weak lysophospholipase activity in vitro; however such activity may not exist in vivo.</text>
</comment>
<keyword evidence="14" id="KW-1185">Reference proteome</keyword>
<keyword evidence="11" id="KW-0812">Transmembrane</keyword>
<keyword evidence="6" id="KW-0443">Lipid metabolism</keyword>
<keyword evidence="5" id="KW-0378">Hydrolase</keyword>
<feature type="compositionally biased region" description="Acidic residues" evidence="10">
    <location>
        <begin position="369"/>
        <end position="378"/>
    </location>
</feature>
<dbReference type="Pfam" id="PF02230">
    <property type="entry name" value="Abhydrolase_2"/>
    <property type="match status" value="2"/>
</dbReference>
<dbReference type="GO" id="GO:0008474">
    <property type="term" value="F:palmitoyl-(protein) hydrolase activity"/>
    <property type="evidence" value="ECO:0007669"/>
    <property type="project" value="UniProtKB-EC"/>
</dbReference>
<reference evidence="13 14" key="1">
    <citation type="submission" date="2015-07" db="EMBL/GenBank/DDBJ databases">
        <authorList>
            <person name="Cajimat M.N.B."/>
            <person name="Milazzo M.L."/>
            <person name="Fulhorst C.F."/>
        </authorList>
    </citation>
    <scope>NUCLEOTIDE SEQUENCE [LARGE SCALE GENOMIC DNA]</scope>
    <source>
        <strain evidence="13">Single colony</strain>
    </source>
</reference>
<dbReference type="STRING" id="5286.A0A0K3CK30"/>
<proteinExistence type="inferred from homology"/>
<evidence type="ECO:0000256" key="4">
    <source>
        <dbReference type="ARBA" id="ARBA00022487"/>
    </source>
</evidence>
<dbReference type="GO" id="GO:0052689">
    <property type="term" value="F:carboxylic ester hydrolase activity"/>
    <property type="evidence" value="ECO:0007669"/>
    <property type="project" value="UniProtKB-KW"/>
</dbReference>
<dbReference type="PANTHER" id="PTHR10655">
    <property type="entry name" value="LYSOPHOSPHOLIPASE-RELATED"/>
    <property type="match status" value="1"/>
</dbReference>
<evidence type="ECO:0000256" key="8">
    <source>
        <dbReference type="ARBA" id="ARBA00031195"/>
    </source>
</evidence>
<evidence type="ECO:0000256" key="6">
    <source>
        <dbReference type="ARBA" id="ARBA00022832"/>
    </source>
</evidence>
<dbReference type="GO" id="GO:0005737">
    <property type="term" value="C:cytoplasm"/>
    <property type="evidence" value="ECO:0007669"/>
    <property type="project" value="TreeGrafter"/>
</dbReference>
<organism evidence="13 14">
    <name type="scientific">Rhodotorula toruloides</name>
    <name type="common">Yeast</name>
    <name type="synonym">Rhodosporidium toruloides</name>
    <dbReference type="NCBI Taxonomy" id="5286"/>
    <lineage>
        <taxon>Eukaryota</taxon>
        <taxon>Fungi</taxon>
        <taxon>Dikarya</taxon>
        <taxon>Basidiomycota</taxon>
        <taxon>Pucciniomycotina</taxon>
        <taxon>Microbotryomycetes</taxon>
        <taxon>Sporidiobolales</taxon>
        <taxon>Sporidiobolaceae</taxon>
        <taxon>Rhodotorula</taxon>
    </lineage>
</organism>
<dbReference type="Gene3D" id="3.40.50.1820">
    <property type="entry name" value="alpha/beta hydrolase"/>
    <property type="match status" value="1"/>
</dbReference>